<name>A0A4Y3VRR9_9ACTN</name>
<feature type="transmembrane region" description="Helical" evidence="2">
    <location>
        <begin position="41"/>
        <end position="59"/>
    </location>
</feature>
<evidence type="ECO:0000256" key="1">
    <source>
        <dbReference type="SAM" id="MobiDB-lite"/>
    </source>
</evidence>
<sequence length="156" mass="16491">MAHAAPAPGARPPGAPVPATRPSTAPATRTPDLFSPRTHAIARWAVPVSVGLLYGYWAAANDRGGGPITGWNVLFGFVTALAFVVLYAAVREGAKRLRRGAHALAWAAFWGVAFGFLYNQTGYSVLRSAAMSVVIAGVVAAVLFYRYYTHEATESA</sequence>
<comment type="caution">
    <text evidence="3">The sequence shown here is derived from an EMBL/GenBank/DDBJ whole genome shotgun (WGS) entry which is preliminary data.</text>
</comment>
<evidence type="ECO:0000313" key="3">
    <source>
        <dbReference type="EMBL" id="GEC07646.1"/>
    </source>
</evidence>
<accession>A0A4Y3VRR9</accession>
<dbReference type="InterPro" id="IPR036259">
    <property type="entry name" value="MFS_trans_sf"/>
</dbReference>
<keyword evidence="2" id="KW-0472">Membrane</keyword>
<evidence type="ECO:0000313" key="4">
    <source>
        <dbReference type="Proteomes" id="UP000317881"/>
    </source>
</evidence>
<reference evidence="3 4" key="1">
    <citation type="submission" date="2019-06" db="EMBL/GenBank/DDBJ databases">
        <title>Whole genome shotgun sequence of Streptomyces spinoverrucosus NBRC 14228.</title>
        <authorList>
            <person name="Hosoyama A."/>
            <person name="Uohara A."/>
            <person name="Ohji S."/>
            <person name="Ichikawa N."/>
        </authorList>
    </citation>
    <scope>NUCLEOTIDE SEQUENCE [LARGE SCALE GENOMIC DNA]</scope>
    <source>
        <strain evidence="3 4">NBRC 14228</strain>
    </source>
</reference>
<evidence type="ECO:0000256" key="2">
    <source>
        <dbReference type="SAM" id="Phobius"/>
    </source>
</evidence>
<dbReference type="EMBL" id="BJND01000041">
    <property type="protein sequence ID" value="GEC07646.1"/>
    <property type="molecule type" value="Genomic_DNA"/>
</dbReference>
<gene>
    <name evidence="3" type="ORF">SSP24_53010</name>
</gene>
<feature type="transmembrane region" description="Helical" evidence="2">
    <location>
        <begin position="101"/>
        <end position="119"/>
    </location>
</feature>
<proteinExistence type="predicted"/>
<feature type="transmembrane region" description="Helical" evidence="2">
    <location>
        <begin position="125"/>
        <end position="145"/>
    </location>
</feature>
<dbReference type="RefSeq" id="WP_174864715.1">
    <property type="nucleotide sequence ID" value="NZ_BJND01000041.1"/>
</dbReference>
<dbReference type="AlphaFoldDB" id="A0A4Y3VRR9"/>
<feature type="transmembrane region" description="Helical" evidence="2">
    <location>
        <begin position="71"/>
        <end position="89"/>
    </location>
</feature>
<organism evidence="3 4">
    <name type="scientific">Streptomyces spinoverrucosus</name>
    <dbReference type="NCBI Taxonomy" id="284043"/>
    <lineage>
        <taxon>Bacteria</taxon>
        <taxon>Bacillati</taxon>
        <taxon>Actinomycetota</taxon>
        <taxon>Actinomycetes</taxon>
        <taxon>Kitasatosporales</taxon>
        <taxon>Streptomycetaceae</taxon>
        <taxon>Streptomyces</taxon>
    </lineage>
</organism>
<protein>
    <submittedName>
        <fullName evidence="3">Uncharacterized protein</fullName>
    </submittedName>
</protein>
<dbReference type="Proteomes" id="UP000317881">
    <property type="component" value="Unassembled WGS sequence"/>
</dbReference>
<feature type="compositionally biased region" description="Low complexity" evidence="1">
    <location>
        <begin position="17"/>
        <end position="31"/>
    </location>
</feature>
<keyword evidence="4" id="KW-1185">Reference proteome</keyword>
<dbReference type="SUPFAM" id="SSF103473">
    <property type="entry name" value="MFS general substrate transporter"/>
    <property type="match status" value="1"/>
</dbReference>
<keyword evidence="2" id="KW-0812">Transmembrane</keyword>
<feature type="region of interest" description="Disordered" evidence="1">
    <location>
        <begin position="1"/>
        <end position="33"/>
    </location>
</feature>
<keyword evidence="2" id="KW-1133">Transmembrane helix</keyword>